<dbReference type="AlphaFoldDB" id="A0AAD3STC2"/>
<sequence length="109" mass="12078">MAAGEDTEGDKTGRTLAKLSDKKPSILDEDNFASSQRHPANRVLKESGQGQNIPRCSQIAGTRCWHSQPAVLSLSCPQSPRVPAQIRSNVVPFLRLVKCPFRRRPNLTR</sequence>
<gene>
    <name evidence="2" type="ORF">Nepgr_018395</name>
</gene>
<reference evidence="2" key="1">
    <citation type="submission" date="2023-05" db="EMBL/GenBank/DDBJ databases">
        <title>Nepenthes gracilis genome sequencing.</title>
        <authorList>
            <person name="Fukushima K."/>
        </authorList>
    </citation>
    <scope>NUCLEOTIDE SEQUENCE</scope>
    <source>
        <strain evidence="2">SING2019-196</strain>
    </source>
</reference>
<feature type="region of interest" description="Disordered" evidence="1">
    <location>
        <begin position="1"/>
        <end position="52"/>
    </location>
</feature>
<keyword evidence="3" id="KW-1185">Reference proteome</keyword>
<evidence type="ECO:0000256" key="1">
    <source>
        <dbReference type="SAM" id="MobiDB-lite"/>
    </source>
</evidence>
<accession>A0AAD3STC2</accession>
<proteinExistence type="predicted"/>
<protein>
    <submittedName>
        <fullName evidence="2">Uncharacterized protein</fullName>
    </submittedName>
</protein>
<comment type="caution">
    <text evidence="2">The sequence shown here is derived from an EMBL/GenBank/DDBJ whole genome shotgun (WGS) entry which is preliminary data.</text>
</comment>
<name>A0AAD3STC2_NEPGR</name>
<organism evidence="2 3">
    <name type="scientific">Nepenthes gracilis</name>
    <name type="common">Slender pitcher plant</name>
    <dbReference type="NCBI Taxonomy" id="150966"/>
    <lineage>
        <taxon>Eukaryota</taxon>
        <taxon>Viridiplantae</taxon>
        <taxon>Streptophyta</taxon>
        <taxon>Embryophyta</taxon>
        <taxon>Tracheophyta</taxon>
        <taxon>Spermatophyta</taxon>
        <taxon>Magnoliopsida</taxon>
        <taxon>eudicotyledons</taxon>
        <taxon>Gunneridae</taxon>
        <taxon>Pentapetalae</taxon>
        <taxon>Caryophyllales</taxon>
        <taxon>Nepenthaceae</taxon>
        <taxon>Nepenthes</taxon>
    </lineage>
</organism>
<dbReference type="EMBL" id="BSYO01000016">
    <property type="protein sequence ID" value="GMH16554.1"/>
    <property type="molecule type" value="Genomic_DNA"/>
</dbReference>
<dbReference type="Proteomes" id="UP001279734">
    <property type="component" value="Unassembled WGS sequence"/>
</dbReference>
<feature type="compositionally biased region" description="Basic and acidic residues" evidence="1">
    <location>
        <begin position="9"/>
        <end position="26"/>
    </location>
</feature>
<evidence type="ECO:0000313" key="2">
    <source>
        <dbReference type="EMBL" id="GMH16554.1"/>
    </source>
</evidence>
<evidence type="ECO:0000313" key="3">
    <source>
        <dbReference type="Proteomes" id="UP001279734"/>
    </source>
</evidence>